<sequence>MGEMPFNLNRYLLGLSFAIDCVERELLGVTTNHGKRVAYVTMRMARALGLSEAEVFDGAGLAILHDNGLAEERLSHSHSKPDRLYQVEDLPAHCEIGEHNVAAFPFQKEGSGVVRYHHECWDGSGFFGLQGDSIPLLAQIVGLADYTDLTCRFQEPNPNNWASVRAFVAQGQGTLFSAELVACFQQVSRTPAFWYDLQDPFIHAALNRQMPTLTVAMDWSRVLDISRVFSRIIDSKSRFTLRHTQGLEEKVGFMADYFQMPAEERVTLRIAASLHDVGKLAIPNTILDKPGPLNDDERRTMNTHTYYTRLCLEQIPGFEQITEWAANHHEKLDGEGYPLGLGPEDLDFKCRLMTVLDIYQALTEERPYRHALTHAESMAIIGKLRDGGGLDAGIVAEVDRALA</sequence>
<gene>
    <name evidence="2" type="ordered locus">Mmc1_2526</name>
</gene>
<dbReference type="PROSITE" id="PS51832">
    <property type="entry name" value="HD_GYP"/>
    <property type="match status" value="2"/>
</dbReference>
<protein>
    <submittedName>
        <fullName evidence="2">Metal dependent phosphohydrolase</fullName>
    </submittedName>
</protein>
<proteinExistence type="predicted"/>
<evidence type="ECO:0000313" key="3">
    <source>
        <dbReference type="Proteomes" id="UP000002586"/>
    </source>
</evidence>
<name>A0LAN3_MAGMM</name>
<dbReference type="PANTHER" id="PTHR43155">
    <property type="entry name" value="CYCLIC DI-GMP PHOSPHODIESTERASE PA4108-RELATED"/>
    <property type="match status" value="1"/>
</dbReference>
<reference evidence="2 3" key="2">
    <citation type="journal article" date="2012" name="Int. J. Syst. Evol. Microbiol.">
        <title>Magnetococcus marinus gen. nov., sp. nov., a marine, magnetotactic bacterium that represents a novel lineage (Magnetococcaceae fam. nov.; Magnetococcales ord. nov.) at the base of the Alphaproteobacteria.</title>
        <authorList>
            <person name="Bazylinski D.A."/>
            <person name="Williams T.J."/>
            <person name="Lefevre C.T."/>
            <person name="Berg R.J."/>
            <person name="Zhang C.L."/>
            <person name="Bowser S.S."/>
            <person name="Dean A.J."/>
            <person name="Beveridge T.J."/>
        </authorList>
    </citation>
    <scope>NUCLEOTIDE SEQUENCE [LARGE SCALE GENOMIC DNA]</scope>
    <source>
        <strain evidence="3">ATCC BAA-1437 / JCM 17883 / MC-1</strain>
    </source>
</reference>
<reference evidence="3" key="1">
    <citation type="journal article" date="2009" name="Appl. Environ. Microbiol.">
        <title>Complete genome sequence of the chemolithoautotrophic marine magnetotactic coccus strain MC-1.</title>
        <authorList>
            <person name="Schubbe S."/>
            <person name="Williams T.J."/>
            <person name="Xie G."/>
            <person name="Kiss H.E."/>
            <person name="Brettin T.S."/>
            <person name="Martinez D."/>
            <person name="Ross C.A."/>
            <person name="Schuler D."/>
            <person name="Cox B.L."/>
            <person name="Nealson K.H."/>
            <person name="Bazylinski D.A."/>
        </authorList>
    </citation>
    <scope>NUCLEOTIDE SEQUENCE [LARGE SCALE GENOMIC DNA]</scope>
    <source>
        <strain evidence="3">ATCC BAA-1437 / JCM 17883 / MC-1</strain>
    </source>
</reference>
<dbReference type="SUPFAM" id="SSF109604">
    <property type="entry name" value="HD-domain/PDEase-like"/>
    <property type="match status" value="2"/>
</dbReference>
<keyword evidence="3" id="KW-1185">Reference proteome</keyword>
<dbReference type="Pfam" id="PF13487">
    <property type="entry name" value="HD_5"/>
    <property type="match status" value="2"/>
</dbReference>
<dbReference type="CDD" id="cd00077">
    <property type="entry name" value="HDc"/>
    <property type="match status" value="2"/>
</dbReference>
<organism evidence="2 3">
    <name type="scientific">Magnetococcus marinus (strain ATCC BAA-1437 / JCM 17883 / MC-1)</name>
    <dbReference type="NCBI Taxonomy" id="156889"/>
    <lineage>
        <taxon>Bacteria</taxon>
        <taxon>Pseudomonadati</taxon>
        <taxon>Pseudomonadota</taxon>
        <taxon>Magnetococcia</taxon>
        <taxon>Magnetococcales</taxon>
        <taxon>Magnetococcaceae</taxon>
        <taxon>Magnetococcus</taxon>
    </lineage>
</organism>
<evidence type="ECO:0000313" key="2">
    <source>
        <dbReference type="EMBL" id="ABK45026.1"/>
    </source>
</evidence>
<dbReference type="Gene3D" id="1.10.3210.10">
    <property type="entry name" value="Hypothetical protein af1432"/>
    <property type="match status" value="2"/>
</dbReference>
<evidence type="ECO:0000259" key="1">
    <source>
        <dbReference type="PROSITE" id="PS51832"/>
    </source>
</evidence>
<dbReference type="EMBL" id="CP000471">
    <property type="protein sequence ID" value="ABK45026.1"/>
    <property type="molecule type" value="Genomic_DNA"/>
</dbReference>
<dbReference type="PANTHER" id="PTHR43155:SF1">
    <property type="entry name" value="3'3'-CGAMP-SPECIFIC PHOSPHODIESTERASE 1"/>
    <property type="match status" value="1"/>
</dbReference>
<dbReference type="OrthoDB" id="9176789at2"/>
<dbReference type="STRING" id="156889.Mmc1_2526"/>
<dbReference type="Proteomes" id="UP000002586">
    <property type="component" value="Chromosome"/>
</dbReference>
<feature type="domain" description="HD-GYP" evidence="1">
    <location>
        <begin position="218"/>
        <end position="403"/>
    </location>
</feature>
<dbReference type="KEGG" id="mgm:Mmc1_2526"/>
<keyword evidence="2" id="KW-0378">Hydrolase</keyword>
<dbReference type="GO" id="GO:0008081">
    <property type="term" value="F:phosphoric diester hydrolase activity"/>
    <property type="evidence" value="ECO:0007669"/>
    <property type="project" value="UniProtKB-ARBA"/>
</dbReference>
<accession>A0LAN3</accession>
<dbReference type="HOGENOM" id="CLU_040286_2_0_5"/>
<dbReference type="AlphaFoldDB" id="A0LAN3"/>
<dbReference type="InterPro" id="IPR003607">
    <property type="entry name" value="HD/PDEase_dom"/>
</dbReference>
<dbReference type="RefSeq" id="WP_011714145.1">
    <property type="nucleotide sequence ID" value="NC_008576.1"/>
</dbReference>
<dbReference type="InterPro" id="IPR037522">
    <property type="entry name" value="HD_GYP_dom"/>
</dbReference>
<dbReference type="eggNOG" id="COG2206">
    <property type="taxonomic scope" value="Bacteria"/>
</dbReference>
<feature type="domain" description="HD-GYP" evidence="1">
    <location>
        <begin position="8"/>
        <end position="200"/>
    </location>
</feature>